<keyword evidence="1" id="KW-0808">Transferase</keyword>
<dbReference type="AlphaFoldDB" id="A0A699RLM7"/>
<comment type="caution">
    <text evidence="1">The sequence shown here is derived from an EMBL/GenBank/DDBJ whole genome shotgun (WGS) entry which is preliminary data.</text>
</comment>
<dbReference type="GO" id="GO:0003964">
    <property type="term" value="F:RNA-directed DNA polymerase activity"/>
    <property type="evidence" value="ECO:0007669"/>
    <property type="project" value="UniProtKB-KW"/>
</dbReference>
<gene>
    <name evidence="1" type="ORF">Tci_858238</name>
</gene>
<organism evidence="1">
    <name type="scientific">Tanacetum cinerariifolium</name>
    <name type="common">Dalmatian daisy</name>
    <name type="synonym">Chrysanthemum cinerariifolium</name>
    <dbReference type="NCBI Taxonomy" id="118510"/>
    <lineage>
        <taxon>Eukaryota</taxon>
        <taxon>Viridiplantae</taxon>
        <taxon>Streptophyta</taxon>
        <taxon>Embryophyta</taxon>
        <taxon>Tracheophyta</taxon>
        <taxon>Spermatophyta</taxon>
        <taxon>Magnoliopsida</taxon>
        <taxon>eudicotyledons</taxon>
        <taxon>Gunneridae</taxon>
        <taxon>Pentapetalae</taxon>
        <taxon>asterids</taxon>
        <taxon>campanulids</taxon>
        <taxon>Asterales</taxon>
        <taxon>Asteraceae</taxon>
        <taxon>Asteroideae</taxon>
        <taxon>Anthemideae</taxon>
        <taxon>Anthemidinae</taxon>
        <taxon>Tanacetum</taxon>
    </lineage>
</organism>
<keyword evidence="1" id="KW-0548">Nucleotidyltransferase</keyword>
<keyword evidence="1" id="KW-0695">RNA-directed DNA polymerase</keyword>
<protein>
    <submittedName>
        <fullName evidence="1">Reverse transcriptase domain-containing protein</fullName>
    </submittedName>
</protein>
<name>A0A699RLM7_TANCI</name>
<reference evidence="1" key="1">
    <citation type="journal article" date="2019" name="Sci. Rep.">
        <title>Draft genome of Tanacetum cinerariifolium, the natural source of mosquito coil.</title>
        <authorList>
            <person name="Yamashiro T."/>
            <person name="Shiraishi A."/>
            <person name="Satake H."/>
            <person name="Nakayama K."/>
        </authorList>
    </citation>
    <scope>NUCLEOTIDE SEQUENCE</scope>
</reference>
<feature type="non-terminal residue" evidence="1">
    <location>
        <position position="1"/>
    </location>
</feature>
<sequence length="74" mass="8221">PIVSTSSPTLTPFEDSDFLLKEIDAFIALDDDPTLPEVDHSYYDKEGDILLLEAFLNDDPSLPPPTQGKYLPQV</sequence>
<dbReference type="EMBL" id="BKCJ011104261">
    <property type="protein sequence ID" value="GFC86268.1"/>
    <property type="molecule type" value="Genomic_DNA"/>
</dbReference>
<proteinExistence type="predicted"/>
<evidence type="ECO:0000313" key="1">
    <source>
        <dbReference type="EMBL" id="GFC86268.1"/>
    </source>
</evidence>
<accession>A0A699RLM7</accession>